<keyword evidence="1" id="KW-0732">Signal</keyword>
<reference evidence="3 4" key="1">
    <citation type="submission" date="2016-11" db="EMBL/GenBank/DDBJ databases">
        <authorList>
            <person name="Jaros S."/>
            <person name="Januszkiewicz K."/>
            <person name="Wedrychowicz H."/>
        </authorList>
    </citation>
    <scope>NUCLEOTIDE SEQUENCE [LARGE SCALE GENOMIC DNA]</scope>
    <source>
        <strain evidence="3 4">DSM 100565</strain>
    </source>
</reference>
<evidence type="ECO:0000259" key="2">
    <source>
        <dbReference type="Pfam" id="PF23951"/>
    </source>
</evidence>
<accession>A0A1M6E882</accession>
<sequence length="318" mass="32723">MRMRHMMTATALTALMAGGAMAQDDATDNTMMMEGMTPSGTTVTFPAINVAQDGYIVIHETDADGNPVVPQSIAHAPLMAGQNTNVVVDVPGGLVEGEDYVAMLHVEDNGNSTYDFGEDMTDVDVPVTAGGAPVTRLFTAGVEMTGDMDVNMDPALPDDSDVADEAGDEPGLDGVIEENFDTDAEAMTDDAMTEDAGSAMATMAPGITVAGGTISGSTLTVPSVVAEQDGYLVIHAVLDGEPVVPASIGHTPVMAGQNTDVEVTIDYPFVAGENYVAMLHVEDNGNSTYDFGEGMTEVDVPVTSNGAPVTATFAGGAM</sequence>
<dbReference type="OrthoDB" id="7605232at2"/>
<dbReference type="STRING" id="1447782.SAMN05444417_1866"/>
<evidence type="ECO:0000256" key="1">
    <source>
        <dbReference type="SAM" id="SignalP"/>
    </source>
</evidence>
<keyword evidence="4" id="KW-1185">Reference proteome</keyword>
<dbReference type="InterPro" id="IPR055706">
    <property type="entry name" value="Slg1/2_DUF7282"/>
</dbReference>
<name>A0A1M6E882_9RHOB</name>
<dbReference type="Pfam" id="PF23951">
    <property type="entry name" value="DUF7282"/>
    <property type="match status" value="2"/>
</dbReference>
<evidence type="ECO:0000313" key="3">
    <source>
        <dbReference type="EMBL" id="SHI81707.1"/>
    </source>
</evidence>
<proteinExistence type="predicted"/>
<protein>
    <recommendedName>
        <fullName evidence="2">DUF7282 domain-containing protein</fullName>
    </recommendedName>
</protein>
<feature type="chain" id="PRO_5012296737" description="DUF7282 domain-containing protein" evidence="1">
    <location>
        <begin position="23"/>
        <end position="318"/>
    </location>
</feature>
<organism evidence="3 4">
    <name type="scientific">Wenxinia saemankumensis</name>
    <dbReference type="NCBI Taxonomy" id="1447782"/>
    <lineage>
        <taxon>Bacteria</taxon>
        <taxon>Pseudomonadati</taxon>
        <taxon>Pseudomonadota</taxon>
        <taxon>Alphaproteobacteria</taxon>
        <taxon>Rhodobacterales</taxon>
        <taxon>Roseobacteraceae</taxon>
        <taxon>Wenxinia</taxon>
    </lineage>
</organism>
<dbReference type="EMBL" id="FQYO01000003">
    <property type="protein sequence ID" value="SHI81707.1"/>
    <property type="molecule type" value="Genomic_DNA"/>
</dbReference>
<feature type="signal peptide" evidence="1">
    <location>
        <begin position="1"/>
        <end position="22"/>
    </location>
</feature>
<dbReference type="Proteomes" id="UP000184292">
    <property type="component" value="Unassembled WGS sequence"/>
</dbReference>
<feature type="domain" description="DUF7282" evidence="2">
    <location>
        <begin position="30"/>
        <end position="136"/>
    </location>
</feature>
<evidence type="ECO:0000313" key="4">
    <source>
        <dbReference type="Proteomes" id="UP000184292"/>
    </source>
</evidence>
<gene>
    <name evidence="3" type="ORF">SAMN05444417_1866</name>
</gene>
<dbReference type="AlphaFoldDB" id="A0A1M6E882"/>
<feature type="domain" description="DUF7282" evidence="2">
    <location>
        <begin position="207"/>
        <end position="312"/>
    </location>
</feature>
<dbReference type="RefSeq" id="WP_139300521.1">
    <property type="nucleotide sequence ID" value="NZ_FQYO01000003.1"/>
</dbReference>